<dbReference type="InterPro" id="IPR046527">
    <property type="entry name" value="PIR2-like_helical"/>
</dbReference>
<dbReference type="PANTHER" id="PTHR46405:SF4">
    <property type="entry name" value="E3 UBIQUITIN-PROTEIN LIGASE RF298-RELATED"/>
    <property type="match status" value="1"/>
</dbReference>
<dbReference type="EMBL" id="CAMGYJ010000003">
    <property type="protein sequence ID" value="CAI0395391.1"/>
    <property type="molecule type" value="Genomic_DNA"/>
</dbReference>
<gene>
    <name evidence="5" type="ORF">LITE_LOCUS8709</name>
</gene>
<dbReference type="Pfam" id="PF13920">
    <property type="entry name" value="zf-C3HC4_3"/>
    <property type="match status" value="1"/>
</dbReference>
<dbReference type="PANTHER" id="PTHR46405">
    <property type="entry name" value="OS05G0141500 PROTEIN"/>
    <property type="match status" value="1"/>
</dbReference>
<evidence type="ECO:0000256" key="1">
    <source>
        <dbReference type="PROSITE-ProRule" id="PRU00175"/>
    </source>
</evidence>
<dbReference type="Proteomes" id="UP001154282">
    <property type="component" value="Unassembled WGS sequence"/>
</dbReference>
<dbReference type="CDD" id="cd23128">
    <property type="entry name" value="RING-HC_MIP1-like"/>
    <property type="match status" value="1"/>
</dbReference>
<dbReference type="AlphaFoldDB" id="A0AAV0ID05"/>
<evidence type="ECO:0000256" key="2">
    <source>
        <dbReference type="SAM" id="Coils"/>
    </source>
</evidence>
<keyword evidence="1" id="KW-0862">Zinc</keyword>
<keyword evidence="1" id="KW-0863">Zinc-finger</keyword>
<name>A0AAV0ID05_9ROSI</name>
<reference evidence="5" key="1">
    <citation type="submission" date="2022-08" db="EMBL/GenBank/DDBJ databases">
        <authorList>
            <person name="Gutierrez-Valencia J."/>
        </authorList>
    </citation>
    <scope>NUCLEOTIDE SEQUENCE</scope>
</reference>
<keyword evidence="6" id="KW-1185">Reference proteome</keyword>
<dbReference type="InterPro" id="IPR001841">
    <property type="entry name" value="Znf_RING"/>
</dbReference>
<dbReference type="PROSITE" id="PS50089">
    <property type="entry name" value="ZF_RING_2"/>
    <property type="match status" value="1"/>
</dbReference>
<feature type="coiled-coil region" evidence="2">
    <location>
        <begin position="616"/>
        <end position="829"/>
    </location>
</feature>
<feature type="domain" description="RING-type" evidence="4">
    <location>
        <begin position="858"/>
        <end position="898"/>
    </location>
</feature>
<feature type="compositionally biased region" description="Low complexity" evidence="3">
    <location>
        <begin position="493"/>
        <end position="504"/>
    </location>
</feature>
<evidence type="ECO:0000256" key="3">
    <source>
        <dbReference type="SAM" id="MobiDB-lite"/>
    </source>
</evidence>
<feature type="region of interest" description="Disordered" evidence="3">
    <location>
        <begin position="490"/>
        <end position="554"/>
    </location>
</feature>
<dbReference type="InterPro" id="IPR046934">
    <property type="entry name" value="PIR2-like"/>
</dbReference>
<feature type="compositionally biased region" description="Polar residues" evidence="3">
    <location>
        <begin position="537"/>
        <end position="546"/>
    </location>
</feature>
<accession>A0AAV0ID05</accession>
<evidence type="ECO:0000313" key="5">
    <source>
        <dbReference type="EMBL" id="CAI0395391.1"/>
    </source>
</evidence>
<dbReference type="Pfam" id="PF20235">
    <property type="entry name" value="PIR2-like_helical"/>
    <property type="match status" value="1"/>
</dbReference>
<sequence>MVVCVVGVKGLNPLNINPTCSHATPTVSSICHSLHSPLRPRRCSQATQKNKNKNPQTTIAASIFRRQCDFSPGLVFFSNSLAPGLDAIVFHFRGCCYKLFGVWRGIHLVVGRRGWKMAANKTWSANLVSSFVSPKAKGSKNKRKIVDPAETIASTPASTPTKCPSNGTSSENVSDPVSNVGFSQSKLAAEETIDGDWVEPIAAQLEPLLSSNLQMVFQCAIKQVVDDGYNQNIARLTVSRYGLYQQGEDDLVSKTVSDTLSLLKRERKFDCSRDFVFEELQQLVKYTLVEMMNVLMEVKPWLSTSEAMWLLLLCDMDIAQACTADPLIGLGSKNDIVADDASSGSTAATQPKPAVESSNTKPSRAKEQGNMKKPLPCDVIAEALAFGSFPSLENSSRSTTLAPKGQQTQGSFHQSLVGTLGAAVQTTTSQVHLPQGKVRTSRKVLSKKELVACQKSLRSMDRALKNSGKLSLRSGSITAVSGIIVEKTMKPPSASSSMNGVASSETNSVGEGPQAAGGDPSPTNSGSTDDQLKVSASAEQNGTKSAASAERVAPITPKKLPAEYCTGIPFDKSLGKYIPRDKKDELTLKLVKRLEGLQNEVKSWIEWANEKVLQAAQRLSKDMHDLRVLRQEKEESEQLAKDSKVLEENALKRVAEMDLAVVNSTDQIEKANAAINGLEAQRKLLKKYMEAAKLQASESAARCQNAFEREQKAMKDSQCWERERIFLQEELQTHKQKVAEVQTLVDKAKNVQNQIEKKWKQERTEKEKILAHVASMRMELQRLEDAGQAEQDMIKQKAERRLNKYIADIKELEKEISELQLKNDASRIESLRRGAEANKDGSSDEKGNVGGLRRERECVMCLSEEMSVVFLPCAHQVLCLKCSDLHENHGMVDCPACRTPIQQRVRARFGRR</sequence>
<dbReference type="InterPro" id="IPR013083">
    <property type="entry name" value="Znf_RING/FYVE/PHD"/>
</dbReference>
<feature type="compositionally biased region" description="Polar residues" evidence="3">
    <location>
        <begin position="152"/>
        <end position="175"/>
    </location>
</feature>
<evidence type="ECO:0000313" key="6">
    <source>
        <dbReference type="Proteomes" id="UP001154282"/>
    </source>
</evidence>
<dbReference type="Gene3D" id="3.30.40.10">
    <property type="entry name" value="Zinc/RING finger domain, C3HC4 (zinc finger)"/>
    <property type="match status" value="1"/>
</dbReference>
<evidence type="ECO:0000259" key="4">
    <source>
        <dbReference type="PROSITE" id="PS50089"/>
    </source>
</evidence>
<protein>
    <recommendedName>
        <fullName evidence="4">RING-type domain-containing protein</fullName>
    </recommendedName>
</protein>
<dbReference type="GO" id="GO:0008270">
    <property type="term" value="F:zinc ion binding"/>
    <property type="evidence" value="ECO:0007669"/>
    <property type="project" value="UniProtKB-KW"/>
</dbReference>
<organism evidence="5 6">
    <name type="scientific">Linum tenue</name>
    <dbReference type="NCBI Taxonomy" id="586396"/>
    <lineage>
        <taxon>Eukaryota</taxon>
        <taxon>Viridiplantae</taxon>
        <taxon>Streptophyta</taxon>
        <taxon>Embryophyta</taxon>
        <taxon>Tracheophyta</taxon>
        <taxon>Spermatophyta</taxon>
        <taxon>Magnoliopsida</taxon>
        <taxon>eudicotyledons</taxon>
        <taxon>Gunneridae</taxon>
        <taxon>Pentapetalae</taxon>
        <taxon>rosids</taxon>
        <taxon>fabids</taxon>
        <taxon>Malpighiales</taxon>
        <taxon>Linaceae</taxon>
        <taxon>Linum</taxon>
    </lineage>
</organism>
<proteinExistence type="predicted"/>
<feature type="region of interest" description="Disordered" evidence="3">
    <location>
        <begin position="139"/>
        <end position="175"/>
    </location>
</feature>
<keyword evidence="1" id="KW-0479">Metal-binding</keyword>
<keyword evidence="2" id="KW-0175">Coiled coil</keyword>
<dbReference type="SUPFAM" id="SSF57850">
    <property type="entry name" value="RING/U-box"/>
    <property type="match status" value="1"/>
</dbReference>
<feature type="region of interest" description="Disordered" evidence="3">
    <location>
        <begin position="341"/>
        <end position="372"/>
    </location>
</feature>
<comment type="caution">
    <text evidence="5">The sequence shown here is derived from an EMBL/GenBank/DDBJ whole genome shotgun (WGS) entry which is preliminary data.</text>
</comment>